<dbReference type="AlphaFoldDB" id="A0A6V8HB37"/>
<keyword evidence="3" id="KW-1185">Reference proteome</keyword>
<evidence type="ECO:0000313" key="2">
    <source>
        <dbReference type="EMBL" id="GAM38647.1"/>
    </source>
</evidence>
<sequence>MGNTTTLANITTFNSTATCALSPRARVLSSVLTGFVGTIFTGLSSGPLVAFMIGWICWFASLRNVLVGIYQVYSVFRLELPEGGEHFFRFLDHFTRHDLRRWSDDFFRGAVVEKVSFLGWMGWMYTTLYSPIIQVLWLLENWGKASTGLKIARAIGVGVAALPSTLDTRARYGEALGRLCGWPAAWLFGALTAASTITLACVSVIELGLAAHELVKSAWVAIFYVIAYVVFTLVWTYGSLVFASPHDEAKDVGIKSILGGVAVGAFSGFFVAAPALGVMLVAPDQPGVGLSAYLRCEGATWWQKMVAILP</sequence>
<accession>A0A6V8HB37</accession>
<organism evidence="2 3">
    <name type="scientific">Talaromyces pinophilus</name>
    <name type="common">Penicillium pinophilum</name>
    <dbReference type="NCBI Taxonomy" id="128442"/>
    <lineage>
        <taxon>Eukaryota</taxon>
        <taxon>Fungi</taxon>
        <taxon>Dikarya</taxon>
        <taxon>Ascomycota</taxon>
        <taxon>Pezizomycotina</taxon>
        <taxon>Eurotiomycetes</taxon>
        <taxon>Eurotiomycetidae</taxon>
        <taxon>Eurotiales</taxon>
        <taxon>Trichocomaceae</taxon>
        <taxon>Talaromyces</taxon>
        <taxon>Talaromyces sect. Talaromyces</taxon>
    </lineage>
</organism>
<gene>
    <name evidence="2" type="ORF">TCE0_033f09538</name>
</gene>
<feature type="transmembrane region" description="Helical" evidence="1">
    <location>
        <begin position="117"/>
        <end position="139"/>
    </location>
</feature>
<keyword evidence="1" id="KW-0812">Transmembrane</keyword>
<feature type="transmembrane region" description="Helical" evidence="1">
    <location>
        <begin position="184"/>
        <end position="205"/>
    </location>
</feature>
<feature type="transmembrane region" description="Helical" evidence="1">
    <location>
        <begin position="31"/>
        <end position="56"/>
    </location>
</feature>
<evidence type="ECO:0000256" key="1">
    <source>
        <dbReference type="SAM" id="Phobius"/>
    </source>
</evidence>
<keyword evidence="1" id="KW-1133">Transmembrane helix</keyword>
<protein>
    <submittedName>
        <fullName evidence="2">Uncharacterized protein</fullName>
    </submittedName>
</protein>
<name>A0A6V8HB37_TALPI</name>
<feature type="transmembrane region" description="Helical" evidence="1">
    <location>
        <begin position="257"/>
        <end position="282"/>
    </location>
</feature>
<reference evidence="3" key="1">
    <citation type="journal article" date="2015" name="Genome Announc.">
        <title>Draft genome sequence of Talaromyces cellulolyticus strain Y-94, a source of lignocellulosic biomass-degrading enzymes.</title>
        <authorList>
            <person name="Fujii T."/>
            <person name="Koike H."/>
            <person name="Sawayama S."/>
            <person name="Yano S."/>
            <person name="Inoue H."/>
        </authorList>
    </citation>
    <scope>NUCLEOTIDE SEQUENCE [LARGE SCALE GENOMIC DNA]</scope>
    <source>
        <strain evidence="3">Y-94</strain>
    </source>
</reference>
<keyword evidence="1" id="KW-0472">Membrane</keyword>
<dbReference type="Proteomes" id="UP000053095">
    <property type="component" value="Unassembled WGS sequence"/>
</dbReference>
<feature type="transmembrane region" description="Helical" evidence="1">
    <location>
        <begin position="217"/>
        <end position="237"/>
    </location>
</feature>
<proteinExistence type="predicted"/>
<dbReference type="EMBL" id="DF933829">
    <property type="protein sequence ID" value="GAM38647.1"/>
    <property type="molecule type" value="Genomic_DNA"/>
</dbReference>
<comment type="caution">
    <text evidence="2">The sequence shown here is derived from an EMBL/GenBank/DDBJ whole genome shotgun (WGS) entry which is preliminary data.</text>
</comment>
<evidence type="ECO:0000313" key="3">
    <source>
        <dbReference type="Proteomes" id="UP000053095"/>
    </source>
</evidence>